<gene>
    <name evidence="1" type="ORF">BSAL_92510</name>
</gene>
<sequence length="141" mass="15504">MSMAQHLLFRMSYGLHVLETAASWQRYEVVVAEYVSALVCGLQGRPLRDLVGRLGTLKSSAKKSSATPVKKKAPKSIKPNIVVAKALDQKLRYDTVTTVHSMKQIEPRTSHNDIEALYEKCLSNEEHAAAQNSAALVVVNA</sequence>
<reference evidence="2" key="1">
    <citation type="submission" date="2015-09" db="EMBL/GenBank/DDBJ databases">
        <authorList>
            <consortium name="Pathogen Informatics"/>
        </authorList>
    </citation>
    <scope>NUCLEOTIDE SEQUENCE [LARGE SCALE GENOMIC DNA]</scope>
    <source>
        <strain evidence="2">Lake Konstanz</strain>
    </source>
</reference>
<name>A0A0S4J822_BODSA</name>
<protein>
    <submittedName>
        <fullName evidence="1">Uncharacterized protein</fullName>
    </submittedName>
</protein>
<dbReference type="VEuPathDB" id="TriTrypDB:BSAL_92510"/>
<organism evidence="1 2">
    <name type="scientific">Bodo saltans</name>
    <name type="common">Flagellated protozoan</name>
    <dbReference type="NCBI Taxonomy" id="75058"/>
    <lineage>
        <taxon>Eukaryota</taxon>
        <taxon>Discoba</taxon>
        <taxon>Euglenozoa</taxon>
        <taxon>Kinetoplastea</taxon>
        <taxon>Metakinetoplastina</taxon>
        <taxon>Eubodonida</taxon>
        <taxon>Bodonidae</taxon>
        <taxon>Bodo</taxon>
    </lineage>
</organism>
<accession>A0A0S4J822</accession>
<evidence type="ECO:0000313" key="2">
    <source>
        <dbReference type="Proteomes" id="UP000051952"/>
    </source>
</evidence>
<dbReference type="Proteomes" id="UP000051952">
    <property type="component" value="Unassembled WGS sequence"/>
</dbReference>
<feature type="non-terminal residue" evidence="1">
    <location>
        <position position="141"/>
    </location>
</feature>
<dbReference type="EMBL" id="CYKH01001275">
    <property type="protein sequence ID" value="CUG86315.1"/>
    <property type="molecule type" value="Genomic_DNA"/>
</dbReference>
<dbReference type="AlphaFoldDB" id="A0A0S4J822"/>
<keyword evidence="2" id="KW-1185">Reference proteome</keyword>
<evidence type="ECO:0000313" key="1">
    <source>
        <dbReference type="EMBL" id="CUG86315.1"/>
    </source>
</evidence>
<proteinExistence type="predicted"/>